<sequence>MAVLPDEMDLDAGEAHAWRALSARAQARGAMVAPEDLRQLPYVMKLTERARAAVMGAG</sequence>
<dbReference type="AlphaFoldDB" id="A0A5P9Q717"/>
<name>A0A5P9Q717_9MICO</name>
<gene>
    <name evidence="1" type="ORF">KDY119_00560</name>
</gene>
<evidence type="ECO:0000313" key="2">
    <source>
        <dbReference type="Proteomes" id="UP000326702"/>
    </source>
</evidence>
<proteinExistence type="predicted"/>
<protein>
    <submittedName>
        <fullName evidence="1">Uncharacterized protein</fullName>
    </submittedName>
</protein>
<dbReference type="EMBL" id="CP045529">
    <property type="protein sequence ID" value="QFU97066.1"/>
    <property type="molecule type" value="Genomic_DNA"/>
</dbReference>
<accession>A0A5P9Q717</accession>
<evidence type="ECO:0000313" key="1">
    <source>
        <dbReference type="EMBL" id="QFU97066.1"/>
    </source>
</evidence>
<keyword evidence="2" id="KW-1185">Reference proteome</keyword>
<organism evidence="1 2">
    <name type="scientific">Luteimicrobium xylanilyticum</name>
    <dbReference type="NCBI Taxonomy" id="1133546"/>
    <lineage>
        <taxon>Bacteria</taxon>
        <taxon>Bacillati</taxon>
        <taxon>Actinomycetota</taxon>
        <taxon>Actinomycetes</taxon>
        <taxon>Micrococcales</taxon>
        <taxon>Luteimicrobium</taxon>
    </lineage>
</organism>
<reference evidence="1 2" key="1">
    <citation type="submission" date="2019-10" db="EMBL/GenBank/DDBJ databases">
        <title>Genome sequence of Luteimicrobium xylanilyticum HY-24.</title>
        <authorList>
            <person name="Kim D.Y."/>
            <person name="Park H.-Y."/>
        </authorList>
    </citation>
    <scope>NUCLEOTIDE SEQUENCE [LARGE SCALE GENOMIC DNA]</scope>
    <source>
        <strain evidence="1 2">HY-24</strain>
    </source>
</reference>
<dbReference type="Proteomes" id="UP000326702">
    <property type="component" value="Chromosome"/>
</dbReference>
<dbReference type="KEGG" id="lxl:KDY119_00560"/>